<accession>A0A9N7NSZ6</accession>
<feature type="non-terminal residue" evidence="2">
    <location>
        <position position="249"/>
    </location>
</feature>
<comment type="caution">
    <text evidence="2">The sequence shown here is derived from an EMBL/GenBank/DDBJ whole genome shotgun (WGS) entry which is preliminary data.</text>
</comment>
<evidence type="ECO:0000313" key="3">
    <source>
        <dbReference type="Proteomes" id="UP001153555"/>
    </source>
</evidence>
<organism evidence="2 3">
    <name type="scientific">Striga hermonthica</name>
    <name type="common">Purple witchweed</name>
    <name type="synonym">Buchnera hermonthica</name>
    <dbReference type="NCBI Taxonomy" id="68872"/>
    <lineage>
        <taxon>Eukaryota</taxon>
        <taxon>Viridiplantae</taxon>
        <taxon>Streptophyta</taxon>
        <taxon>Embryophyta</taxon>
        <taxon>Tracheophyta</taxon>
        <taxon>Spermatophyta</taxon>
        <taxon>Magnoliopsida</taxon>
        <taxon>eudicotyledons</taxon>
        <taxon>Gunneridae</taxon>
        <taxon>Pentapetalae</taxon>
        <taxon>asterids</taxon>
        <taxon>lamiids</taxon>
        <taxon>Lamiales</taxon>
        <taxon>Orobanchaceae</taxon>
        <taxon>Buchnereae</taxon>
        <taxon>Striga</taxon>
    </lineage>
</organism>
<protein>
    <submittedName>
        <fullName evidence="2">Uncharacterized protein</fullName>
    </submittedName>
</protein>
<sequence length="249" mass="26441">KPLHKSVADLGQREVALLPIILEEGTLETVGHLVNGGRHERCGFRGQRIRRKITSTPPLDNDLALLSARAFAQGRLVAPAIAIAGFDQSFGRCSNNGFRRVMDEGQFFLTFGFGRDVRLGGFIGSFALRAGLGGGGSILRSIGRKIGAAAVDVWVAGVASVVVVVVVVVASVVDVVVVVASVVVVVVVVGVVVVVYPGAAEEEEEPVVREIAVATLAEARRSWSSHRPSRWSSRQLPPISFLEASLSRE</sequence>
<proteinExistence type="predicted"/>
<keyword evidence="1" id="KW-0812">Transmembrane</keyword>
<keyword evidence="3" id="KW-1185">Reference proteome</keyword>
<dbReference type="AlphaFoldDB" id="A0A9N7NSZ6"/>
<feature type="non-terminal residue" evidence="2">
    <location>
        <position position="1"/>
    </location>
</feature>
<feature type="transmembrane region" description="Helical" evidence="1">
    <location>
        <begin position="146"/>
        <end position="169"/>
    </location>
</feature>
<dbReference type="EMBL" id="CACSLK010030875">
    <property type="protein sequence ID" value="CAA0838454.1"/>
    <property type="molecule type" value="Genomic_DNA"/>
</dbReference>
<keyword evidence="1" id="KW-1133">Transmembrane helix</keyword>
<name>A0A9N7NSZ6_STRHE</name>
<dbReference type="Proteomes" id="UP001153555">
    <property type="component" value="Unassembled WGS sequence"/>
</dbReference>
<evidence type="ECO:0000313" key="2">
    <source>
        <dbReference type="EMBL" id="CAA0838454.1"/>
    </source>
</evidence>
<keyword evidence="1" id="KW-0472">Membrane</keyword>
<feature type="transmembrane region" description="Helical" evidence="1">
    <location>
        <begin position="175"/>
        <end position="196"/>
    </location>
</feature>
<gene>
    <name evidence="2" type="ORF">SHERM_05062</name>
</gene>
<reference evidence="2" key="1">
    <citation type="submission" date="2019-12" db="EMBL/GenBank/DDBJ databases">
        <authorList>
            <person name="Scholes J."/>
        </authorList>
    </citation>
    <scope>NUCLEOTIDE SEQUENCE</scope>
</reference>
<evidence type="ECO:0000256" key="1">
    <source>
        <dbReference type="SAM" id="Phobius"/>
    </source>
</evidence>